<dbReference type="EMBL" id="JARK01001368">
    <property type="protein sequence ID" value="EYC16834.1"/>
    <property type="molecule type" value="Genomic_DNA"/>
</dbReference>
<dbReference type="AlphaFoldDB" id="A0A016UN60"/>
<evidence type="ECO:0000313" key="2">
    <source>
        <dbReference type="Proteomes" id="UP000024635"/>
    </source>
</evidence>
<name>A0A016UN60_9BILA</name>
<protein>
    <submittedName>
        <fullName evidence="1">Uncharacterized protein</fullName>
    </submittedName>
</protein>
<reference evidence="2" key="1">
    <citation type="journal article" date="2015" name="Nat. Genet.">
        <title>The genome and transcriptome of the zoonotic hookworm Ancylostoma ceylanicum identify infection-specific gene families.</title>
        <authorList>
            <person name="Schwarz E.M."/>
            <person name="Hu Y."/>
            <person name="Antoshechkin I."/>
            <person name="Miller M.M."/>
            <person name="Sternberg P.W."/>
            <person name="Aroian R.V."/>
        </authorList>
    </citation>
    <scope>NUCLEOTIDE SEQUENCE</scope>
    <source>
        <strain evidence="2">HY135</strain>
    </source>
</reference>
<dbReference type="Proteomes" id="UP000024635">
    <property type="component" value="Unassembled WGS sequence"/>
</dbReference>
<gene>
    <name evidence="1" type="primary">Acey_s0032.g2521</name>
    <name evidence="1" type="ORF">Y032_0032g2521</name>
</gene>
<dbReference type="InterPro" id="IPR036397">
    <property type="entry name" value="RNaseH_sf"/>
</dbReference>
<keyword evidence="2" id="KW-1185">Reference proteome</keyword>
<dbReference type="Gene3D" id="3.30.420.10">
    <property type="entry name" value="Ribonuclease H-like superfamily/Ribonuclease H"/>
    <property type="match status" value="1"/>
</dbReference>
<organism evidence="1 2">
    <name type="scientific">Ancylostoma ceylanicum</name>
    <dbReference type="NCBI Taxonomy" id="53326"/>
    <lineage>
        <taxon>Eukaryota</taxon>
        <taxon>Metazoa</taxon>
        <taxon>Ecdysozoa</taxon>
        <taxon>Nematoda</taxon>
        <taxon>Chromadorea</taxon>
        <taxon>Rhabditida</taxon>
        <taxon>Rhabditina</taxon>
        <taxon>Rhabditomorpha</taxon>
        <taxon>Strongyloidea</taxon>
        <taxon>Ancylostomatidae</taxon>
        <taxon>Ancylostomatinae</taxon>
        <taxon>Ancylostoma</taxon>
    </lineage>
</organism>
<comment type="caution">
    <text evidence="1">The sequence shown here is derived from an EMBL/GenBank/DDBJ whole genome shotgun (WGS) entry which is preliminary data.</text>
</comment>
<sequence>MTLHLISLKKTQEWIARNFPDFISVDISPQRPGHWPANSPDLNPLGYLIWGILESVTCAKPHSTVGALKRDLSKAWNDFLWTSSPGQWTTFQGD</sequence>
<evidence type="ECO:0000313" key="1">
    <source>
        <dbReference type="EMBL" id="EYC16834.1"/>
    </source>
</evidence>
<proteinExistence type="predicted"/>
<accession>A0A016UN60</accession>
<dbReference type="GO" id="GO:0003676">
    <property type="term" value="F:nucleic acid binding"/>
    <property type="evidence" value="ECO:0007669"/>
    <property type="project" value="InterPro"/>
</dbReference>
<dbReference type="OrthoDB" id="7951431at2759"/>